<name>A0A2A5WIK6_9GAMM</name>
<dbReference type="Pfam" id="PF00144">
    <property type="entry name" value="Beta-lactamase"/>
    <property type="match status" value="1"/>
</dbReference>
<proteinExistence type="predicted"/>
<evidence type="ECO:0000313" key="2">
    <source>
        <dbReference type="EMBL" id="PDH36074.1"/>
    </source>
</evidence>
<feature type="domain" description="Beta-lactamase-related" evidence="1">
    <location>
        <begin position="27"/>
        <end position="391"/>
    </location>
</feature>
<dbReference type="PANTHER" id="PTHR43283">
    <property type="entry name" value="BETA-LACTAMASE-RELATED"/>
    <property type="match status" value="1"/>
</dbReference>
<dbReference type="Proteomes" id="UP000219327">
    <property type="component" value="Unassembled WGS sequence"/>
</dbReference>
<reference evidence="2 3" key="1">
    <citation type="submission" date="2017-08" db="EMBL/GenBank/DDBJ databases">
        <title>Fine stratification of microbial communities through a metagenomic profile of the photic zone.</title>
        <authorList>
            <person name="Haro-Moreno J.M."/>
            <person name="Lopez-Perez M."/>
            <person name="De La Torre J."/>
            <person name="Picazo A."/>
            <person name="Camacho A."/>
            <person name="Rodriguez-Valera F."/>
        </authorList>
    </citation>
    <scope>NUCLEOTIDE SEQUENCE [LARGE SCALE GENOMIC DNA]</scope>
    <source>
        <strain evidence="2">MED-G24</strain>
    </source>
</reference>
<evidence type="ECO:0000313" key="3">
    <source>
        <dbReference type="Proteomes" id="UP000219327"/>
    </source>
</evidence>
<dbReference type="Gene3D" id="3.40.710.10">
    <property type="entry name" value="DD-peptidase/beta-lactamase superfamily"/>
    <property type="match status" value="1"/>
</dbReference>
<dbReference type="AlphaFoldDB" id="A0A2A5WIK6"/>
<dbReference type="InterPro" id="IPR001466">
    <property type="entry name" value="Beta-lactam-related"/>
</dbReference>
<organism evidence="2 3">
    <name type="scientific">OM182 bacterium MED-G24</name>
    <dbReference type="NCBI Taxonomy" id="1986255"/>
    <lineage>
        <taxon>Bacteria</taxon>
        <taxon>Pseudomonadati</taxon>
        <taxon>Pseudomonadota</taxon>
        <taxon>Gammaproteobacteria</taxon>
        <taxon>OMG group</taxon>
        <taxon>OM182 clade</taxon>
    </lineage>
</organism>
<sequence>MTQAFERADPAELGFDPERLDMIGPAMQQFVDTHYAPNLVTMVLRHGKVVYVDTCGYTDIETRTPVSEDTLFRLFSNTKPIAGLATLLLYEDGMLTPDDPVSQFVPELAGMRVQREGGGTELAKRDITIRDCLTNTTSLATMADMPMTYRQMYREPLEKLGMIRSENHVPLPINSRERMAALAQIPLADHPGKRFIYHAGYSILGAVLEAASGQDMDTFFRERIFEPLGMTDSSFYVEDERIDRFPNCYAMARSPSGPELRIQETPAASEKVTGPRVNFGVGGDTGGVVTTITDYARFGQMLLNGGELDGVRLLGRKSVDLMVGNHSGDMVTPMLGQGYHFGLGVAGFNGLTGKPNIRSRGCYGWGGAAGTHYWADPEEDLMGLVFSQVHGTVIRGVWPDNEYQRAFQRLVYQALV</sequence>
<comment type="caution">
    <text evidence="2">The sequence shown here is derived from an EMBL/GenBank/DDBJ whole genome shotgun (WGS) entry which is preliminary data.</text>
</comment>
<dbReference type="InterPro" id="IPR012338">
    <property type="entry name" value="Beta-lactam/transpept-like"/>
</dbReference>
<dbReference type="EMBL" id="NTKD01000075">
    <property type="protein sequence ID" value="PDH36074.1"/>
    <property type="molecule type" value="Genomic_DNA"/>
</dbReference>
<dbReference type="PANTHER" id="PTHR43283:SF3">
    <property type="entry name" value="BETA-LACTAMASE FAMILY PROTEIN (AFU_ORTHOLOGUE AFUA_5G07500)"/>
    <property type="match status" value="1"/>
</dbReference>
<gene>
    <name evidence="2" type="ORF">CNE99_10210</name>
</gene>
<protein>
    <recommendedName>
        <fullName evidence="1">Beta-lactamase-related domain-containing protein</fullName>
    </recommendedName>
</protein>
<accession>A0A2A5WIK6</accession>
<evidence type="ECO:0000259" key="1">
    <source>
        <dbReference type="Pfam" id="PF00144"/>
    </source>
</evidence>
<dbReference type="InterPro" id="IPR050789">
    <property type="entry name" value="Diverse_Enzym_Activities"/>
</dbReference>
<dbReference type="SUPFAM" id="SSF56601">
    <property type="entry name" value="beta-lactamase/transpeptidase-like"/>
    <property type="match status" value="1"/>
</dbReference>